<evidence type="ECO:0008006" key="4">
    <source>
        <dbReference type="Google" id="ProtNLM"/>
    </source>
</evidence>
<name>A0A136JHS8_9PEZI</name>
<accession>A0A136JHS8</accession>
<evidence type="ECO:0000256" key="1">
    <source>
        <dbReference type="ARBA" id="ARBA00022679"/>
    </source>
</evidence>
<dbReference type="PANTHER" id="PTHR43861:SF3">
    <property type="entry name" value="PUTATIVE (AFU_ORTHOLOGUE AFUA_2G14390)-RELATED"/>
    <property type="match status" value="1"/>
</dbReference>
<keyword evidence="3" id="KW-1185">Reference proteome</keyword>
<dbReference type="OrthoDB" id="66144at2759"/>
<dbReference type="GO" id="GO:0016740">
    <property type="term" value="F:transferase activity"/>
    <property type="evidence" value="ECO:0007669"/>
    <property type="project" value="UniProtKB-KW"/>
</dbReference>
<dbReference type="InterPro" id="IPR029063">
    <property type="entry name" value="SAM-dependent_MTases_sf"/>
</dbReference>
<evidence type="ECO:0000313" key="3">
    <source>
        <dbReference type="Proteomes" id="UP000070501"/>
    </source>
</evidence>
<dbReference type="InParanoid" id="A0A136JHS8"/>
<feature type="non-terminal residue" evidence="2">
    <location>
        <position position="1"/>
    </location>
</feature>
<dbReference type="PANTHER" id="PTHR43861">
    <property type="entry name" value="TRANS-ACONITATE 2-METHYLTRANSFERASE-RELATED"/>
    <property type="match status" value="1"/>
</dbReference>
<protein>
    <recommendedName>
        <fullName evidence="4">Methyltransferase type 11 domain-containing protein</fullName>
    </recommendedName>
</protein>
<dbReference type="STRING" id="196109.A0A136JHS8"/>
<proteinExistence type="predicted"/>
<gene>
    <name evidence="2" type="ORF">Micbo1qcDRAFT_155250</name>
</gene>
<evidence type="ECO:0000313" key="2">
    <source>
        <dbReference type="EMBL" id="KXJ96656.1"/>
    </source>
</evidence>
<sequence length="154" mass="16537">MINALQIKLDKPENAAASRNVTAIYKLLEDPEDEALPPAAAAAAAADGGGKGSGGARLKFDLITSHLVLHHIADVPGVLNTMFGCLKPGGWVGLTDFEDFGPEARKFHPESKMEGVERDGIPRDWMAGLLKDAGFVDVDVKVAWRTEKTVEKFP</sequence>
<feature type="non-terminal residue" evidence="2">
    <location>
        <position position="154"/>
    </location>
</feature>
<dbReference type="AlphaFoldDB" id="A0A136JHS8"/>
<dbReference type="SUPFAM" id="SSF53335">
    <property type="entry name" value="S-adenosyl-L-methionine-dependent methyltransferases"/>
    <property type="match status" value="1"/>
</dbReference>
<keyword evidence="1" id="KW-0808">Transferase</keyword>
<dbReference type="Pfam" id="PF13489">
    <property type="entry name" value="Methyltransf_23"/>
    <property type="match status" value="1"/>
</dbReference>
<dbReference type="Gene3D" id="3.40.50.150">
    <property type="entry name" value="Vaccinia Virus protein VP39"/>
    <property type="match status" value="1"/>
</dbReference>
<dbReference type="EMBL" id="KQ964245">
    <property type="protein sequence ID" value="KXJ96656.1"/>
    <property type="molecule type" value="Genomic_DNA"/>
</dbReference>
<organism evidence="2 3">
    <name type="scientific">Microdochium bolleyi</name>
    <dbReference type="NCBI Taxonomy" id="196109"/>
    <lineage>
        <taxon>Eukaryota</taxon>
        <taxon>Fungi</taxon>
        <taxon>Dikarya</taxon>
        <taxon>Ascomycota</taxon>
        <taxon>Pezizomycotina</taxon>
        <taxon>Sordariomycetes</taxon>
        <taxon>Xylariomycetidae</taxon>
        <taxon>Xylariales</taxon>
        <taxon>Microdochiaceae</taxon>
        <taxon>Microdochium</taxon>
    </lineage>
</organism>
<reference evidence="3" key="1">
    <citation type="submission" date="2016-02" db="EMBL/GenBank/DDBJ databases">
        <title>Draft genome sequence of Microdochium bolleyi, a fungal endophyte of beachgrass.</title>
        <authorList>
            <consortium name="DOE Joint Genome Institute"/>
            <person name="David A.S."/>
            <person name="May G."/>
            <person name="Haridas S."/>
            <person name="Lim J."/>
            <person name="Wang M."/>
            <person name="Labutti K."/>
            <person name="Lipzen A."/>
            <person name="Barry K."/>
            <person name="Grigoriev I.V."/>
        </authorList>
    </citation>
    <scope>NUCLEOTIDE SEQUENCE [LARGE SCALE GENOMIC DNA]</scope>
    <source>
        <strain evidence="3">J235TASD1</strain>
    </source>
</reference>
<dbReference type="Proteomes" id="UP000070501">
    <property type="component" value="Unassembled WGS sequence"/>
</dbReference>